<keyword evidence="7" id="KW-1133">Transmembrane helix</keyword>
<evidence type="ECO:0000259" key="9">
    <source>
        <dbReference type="PROSITE" id="PS50885"/>
    </source>
</evidence>
<dbReference type="Proteomes" id="UP000681027">
    <property type="component" value="Unassembled WGS sequence"/>
</dbReference>
<dbReference type="InterPro" id="IPR004090">
    <property type="entry name" value="Chemotax_Me-accpt_rcpt"/>
</dbReference>
<keyword evidence="7" id="KW-0812">Transmembrane</keyword>
<comment type="similarity">
    <text evidence="5">Belongs to the methyl-accepting chemotaxis (MCP) protein family.</text>
</comment>
<dbReference type="Gene3D" id="1.10.287.950">
    <property type="entry name" value="Methyl-accepting chemotaxis protein"/>
    <property type="match status" value="1"/>
</dbReference>
<comment type="subcellular location">
    <subcellularLocation>
        <location evidence="1">Cell membrane</location>
    </subcellularLocation>
</comment>
<evidence type="ECO:0000256" key="3">
    <source>
        <dbReference type="ARBA" id="ARBA00023136"/>
    </source>
</evidence>
<keyword evidence="11" id="KW-1185">Reference proteome</keyword>
<dbReference type="PANTHER" id="PTHR32089">
    <property type="entry name" value="METHYL-ACCEPTING CHEMOTAXIS PROTEIN MCPB"/>
    <property type="match status" value="1"/>
</dbReference>
<dbReference type="EMBL" id="JAGYPM010000005">
    <property type="protein sequence ID" value="MBS4192575.1"/>
    <property type="molecule type" value="Genomic_DNA"/>
</dbReference>
<dbReference type="PANTHER" id="PTHR32089:SF114">
    <property type="entry name" value="METHYL-ACCEPTING CHEMOTAXIS PROTEIN MCPB"/>
    <property type="match status" value="1"/>
</dbReference>
<dbReference type="PROSITE" id="PS50885">
    <property type="entry name" value="HAMP"/>
    <property type="match status" value="1"/>
</dbReference>
<accession>A0ABS5NXM8</accession>
<protein>
    <submittedName>
        <fullName evidence="10">Methyl-accepting chemotaxis protein</fullName>
    </submittedName>
</protein>
<dbReference type="PROSITE" id="PS50111">
    <property type="entry name" value="CHEMOTAXIS_TRANSDUC_2"/>
    <property type="match status" value="1"/>
</dbReference>
<dbReference type="InterPro" id="IPR004089">
    <property type="entry name" value="MCPsignal_dom"/>
</dbReference>
<dbReference type="InterPro" id="IPR003660">
    <property type="entry name" value="HAMP_dom"/>
</dbReference>
<evidence type="ECO:0000256" key="5">
    <source>
        <dbReference type="ARBA" id="ARBA00029447"/>
    </source>
</evidence>
<dbReference type="Pfam" id="PF00015">
    <property type="entry name" value="MCPsignal"/>
    <property type="match status" value="1"/>
</dbReference>
<gene>
    <name evidence="10" type="ORF">KHA94_20745</name>
</gene>
<feature type="domain" description="HAMP" evidence="9">
    <location>
        <begin position="204"/>
        <end position="256"/>
    </location>
</feature>
<evidence type="ECO:0000256" key="4">
    <source>
        <dbReference type="ARBA" id="ARBA00023224"/>
    </source>
</evidence>
<evidence type="ECO:0000256" key="2">
    <source>
        <dbReference type="ARBA" id="ARBA00022475"/>
    </source>
</evidence>
<dbReference type="SUPFAM" id="SSF58104">
    <property type="entry name" value="Methyl-accepting chemotaxis protein (MCP) signaling domain"/>
    <property type="match status" value="1"/>
</dbReference>
<dbReference type="Pfam" id="PF00672">
    <property type="entry name" value="HAMP"/>
    <property type="match status" value="1"/>
</dbReference>
<dbReference type="PRINTS" id="PR00260">
    <property type="entry name" value="CHEMTRNSDUCR"/>
</dbReference>
<evidence type="ECO:0000313" key="10">
    <source>
        <dbReference type="EMBL" id="MBS4192575.1"/>
    </source>
</evidence>
<evidence type="ECO:0000259" key="8">
    <source>
        <dbReference type="PROSITE" id="PS50111"/>
    </source>
</evidence>
<dbReference type="CDD" id="cd06225">
    <property type="entry name" value="HAMP"/>
    <property type="match status" value="1"/>
</dbReference>
<evidence type="ECO:0000256" key="1">
    <source>
        <dbReference type="ARBA" id="ARBA00004236"/>
    </source>
</evidence>
<keyword evidence="3 7" id="KW-0472">Membrane</keyword>
<keyword evidence="2" id="KW-1003">Cell membrane</keyword>
<evidence type="ECO:0000256" key="6">
    <source>
        <dbReference type="PROSITE-ProRule" id="PRU00284"/>
    </source>
</evidence>
<sequence length="563" mass="62380">MNLRTKLFLLIIGIIILFIGNSVYLIAEINNATITSKELEERDIKITLYVERLKLDTVQVQQWLTDISATRAAEGYDDGFTEAEKYAKDFRDTIAQLQSLDAANEDQYIVFLSSFNSFYEMGKEMAQAYINGGPTQGNKVMDKFDSYAEDINTKLDDVVSITEVTMTNKIASLVERTQTAKLISLISVIITTILSFVLAYFMITPIIKSINHLRVRSTEYAKGDLSQSININRKDEIGELAGTMTAMQRNLNHLIRSAATASKSVMGHSHKLRHSSNEIMEGSVQIASTMQELSSGAEAQARSASELAEKMSYFEGQIKKSSENGSEAVKSSNEVQLMTKNGSKEMDTSLQNMKKINVTMKNAVTKVIELDNQTKEISKLVQVIKDIAEQTNLLSINAAIEAARAGEHGKGFAVVADEVGKLSKQVSSSIFDITNIVEKIQLESTDVVQTLQSGYNDVECSTRQMETTGQSFFEIEQSMNNTVSQINDIGYYLSQINDNSYEMAQYIEKVASITEESAAGVEEVSASIQQSTTSVEGINISVNQLYELANELNKQITKFKISN</sequence>
<dbReference type="SMART" id="SM00283">
    <property type="entry name" value="MA"/>
    <property type="match status" value="1"/>
</dbReference>
<feature type="transmembrane region" description="Helical" evidence="7">
    <location>
        <begin position="182"/>
        <end position="207"/>
    </location>
</feature>
<reference evidence="10 11" key="1">
    <citation type="submission" date="2021-05" db="EMBL/GenBank/DDBJ databases">
        <title>Novel Bacillus species.</title>
        <authorList>
            <person name="Liu G."/>
        </authorList>
    </citation>
    <scope>NUCLEOTIDE SEQUENCE [LARGE SCALE GENOMIC DNA]</scope>
    <source>
        <strain evidence="10 11">FJAT-49705</strain>
    </source>
</reference>
<dbReference type="RefSeq" id="WP_213104031.1">
    <property type="nucleotide sequence ID" value="NZ_JAGYPM010000005.1"/>
</dbReference>
<evidence type="ECO:0000256" key="7">
    <source>
        <dbReference type="SAM" id="Phobius"/>
    </source>
</evidence>
<organism evidence="10 11">
    <name type="scientific">Cytobacillus citreus</name>
    <dbReference type="NCBI Taxonomy" id="2833586"/>
    <lineage>
        <taxon>Bacteria</taxon>
        <taxon>Bacillati</taxon>
        <taxon>Bacillota</taxon>
        <taxon>Bacilli</taxon>
        <taxon>Bacillales</taxon>
        <taxon>Bacillaceae</taxon>
        <taxon>Cytobacillus</taxon>
    </lineage>
</organism>
<proteinExistence type="inferred from homology"/>
<comment type="caution">
    <text evidence="10">The sequence shown here is derived from an EMBL/GenBank/DDBJ whole genome shotgun (WGS) entry which is preliminary data.</text>
</comment>
<keyword evidence="4 6" id="KW-0807">Transducer</keyword>
<name>A0ABS5NXM8_9BACI</name>
<dbReference type="SMART" id="SM00304">
    <property type="entry name" value="HAMP"/>
    <property type="match status" value="1"/>
</dbReference>
<dbReference type="Gene3D" id="6.10.340.10">
    <property type="match status" value="1"/>
</dbReference>
<feature type="domain" description="Methyl-accepting transducer" evidence="8">
    <location>
        <begin position="275"/>
        <end position="525"/>
    </location>
</feature>
<feature type="transmembrane region" description="Helical" evidence="7">
    <location>
        <begin position="7"/>
        <end position="27"/>
    </location>
</feature>
<evidence type="ECO:0000313" key="11">
    <source>
        <dbReference type="Proteomes" id="UP000681027"/>
    </source>
</evidence>